<dbReference type="PANTHER" id="PTHR34213">
    <property type="entry name" value="NUCLEAR TRANSPORT FACTOR 2 (NTF2) FAMILY PROTEIN"/>
    <property type="match status" value="1"/>
</dbReference>
<protein>
    <submittedName>
        <fullName evidence="1">Uncharacterized protein</fullName>
    </submittedName>
</protein>
<dbReference type="AlphaFoldDB" id="A0AA39YP83"/>
<dbReference type="Proteomes" id="UP001174936">
    <property type="component" value="Unassembled WGS sequence"/>
</dbReference>
<dbReference type="InterPro" id="IPR032710">
    <property type="entry name" value="NTF2-like_dom_sf"/>
</dbReference>
<accession>A0AA39YP83</accession>
<name>A0AA39YP83_9PEZI</name>
<comment type="caution">
    <text evidence="1">The sequence shown here is derived from an EMBL/GenBank/DDBJ whole genome shotgun (WGS) entry which is preliminary data.</text>
</comment>
<dbReference type="EMBL" id="JAULSV010000001">
    <property type="protein sequence ID" value="KAK0656189.1"/>
    <property type="molecule type" value="Genomic_DNA"/>
</dbReference>
<reference evidence="1" key="1">
    <citation type="submission" date="2023-06" db="EMBL/GenBank/DDBJ databases">
        <title>Genome-scale phylogeny and comparative genomics of the fungal order Sordariales.</title>
        <authorList>
            <consortium name="Lawrence Berkeley National Laboratory"/>
            <person name="Hensen N."/>
            <person name="Bonometti L."/>
            <person name="Westerberg I."/>
            <person name="Brannstrom I.O."/>
            <person name="Guillou S."/>
            <person name="Cros-Aarteil S."/>
            <person name="Calhoun S."/>
            <person name="Haridas S."/>
            <person name="Kuo A."/>
            <person name="Mondo S."/>
            <person name="Pangilinan J."/>
            <person name="Riley R."/>
            <person name="Labutti K."/>
            <person name="Andreopoulos B."/>
            <person name="Lipzen A."/>
            <person name="Chen C."/>
            <person name="Yanf M."/>
            <person name="Daum C."/>
            <person name="Ng V."/>
            <person name="Clum A."/>
            <person name="Steindorff A."/>
            <person name="Ohm R."/>
            <person name="Martin F."/>
            <person name="Silar P."/>
            <person name="Natvig D."/>
            <person name="Lalanne C."/>
            <person name="Gautier V."/>
            <person name="Ament-Velasquez S.L."/>
            <person name="Kruys A."/>
            <person name="Hutchinson M.I."/>
            <person name="Powell A.J."/>
            <person name="Barry K."/>
            <person name="Miller A.N."/>
            <person name="Grigoriev I.V."/>
            <person name="Debuchy R."/>
            <person name="Gladieux P."/>
            <person name="Thoren M.H."/>
            <person name="Johannesson H."/>
        </authorList>
    </citation>
    <scope>NUCLEOTIDE SEQUENCE</scope>
    <source>
        <strain evidence="1">SMH2532-1</strain>
    </source>
</reference>
<evidence type="ECO:0000313" key="2">
    <source>
        <dbReference type="Proteomes" id="UP001174936"/>
    </source>
</evidence>
<sequence length="188" mass="20832">MSSTSSNAPTFESIGVKNTNIISAPGINLTQHQKVLVGSVLDLFEGKPTLKHLSLWNRNATFADPLTDAVGYDRFAAQWYGLPAVFGRIQLVSHKVVDAGNPIEMELQNRYTAKVVGKTQEVSSRVRIHVGGDGMIEKVEDRWNGKDLPEGFVGEALRKLNAVTVPTMVRVPKTDEEDRKMQEEREKA</sequence>
<dbReference type="PANTHER" id="PTHR34213:SF2">
    <property type="entry name" value="NUCLEAR TRANSPORT FACTOR 2 (NTF2) FAMILY PROTEIN"/>
    <property type="match status" value="1"/>
</dbReference>
<gene>
    <name evidence="1" type="ORF">B0T16DRAFT_316069</name>
</gene>
<dbReference type="SUPFAM" id="SSF54427">
    <property type="entry name" value="NTF2-like"/>
    <property type="match status" value="1"/>
</dbReference>
<evidence type="ECO:0000313" key="1">
    <source>
        <dbReference type="EMBL" id="KAK0656189.1"/>
    </source>
</evidence>
<keyword evidence="2" id="KW-1185">Reference proteome</keyword>
<organism evidence="1 2">
    <name type="scientific">Cercophora newfieldiana</name>
    <dbReference type="NCBI Taxonomy" id="92897"/>
    <lineage>
        <taxon>Eukaryota</taxon>
        <taxon>Fungi</taxon>
        <taxon>Dikarya</taxon>
        <taxon>Ascomycota</taxon>
        <taxon>Pezizomycotina</taxon>
        <taxon>Sordariomycetes</taxon>
        <taxon>Sordariomycetidae</taxon>
        <taxon>Sordariales</taxon>
        <taxon>Lasiosphaeriaceae</taxon>
        <taxon>Cercophora</taxon>
    </lineage>
</organism>
<proteinExistence type="predicted"/>